<dbReference type="WBParaSite" id="PSAMB.scaffold1272size33506.g12029.t1">
    <property type="protein sequence ID" value="PSAMB.scaffold1272size33506.g12029.t1"/>
    <property type="gene ID" value="PSAMB.scaffold1272size33506.g12029"/>
</dbReference>
<dbReference type="Proteomes" id="UP000887566">
    <property type="component" value="Unplaced"/>
</dbReference>
<organism evidence="1 2">
    <name type="scientific">Plectus sambesii</name>
    <dbReference type="NCBI Taxonomy" id="2011161"/>
    <lineage>
        <taxon>Eukaryota</taxon>
        <taxon>Metazoa</taxon>
        <taxon>Ecdysozoa</taxon>
        <taxon>Nematoda</taxon>
        <taxon>Chromadorea</taxon>
        <taxon>Plectida</taxon>
        <taxon>Plectina</taxon>
        <taxon>Plectoidea</taxon>
        <taxon>Plectidae</taxon>
        <taxon>Plectus</taxon>
    </lineage>
</organism>
<protein>
    <submittedName>
        <fullName evidence="2">Uncharacterized protein</fullName>
    </submittedName>
</protein>
<name>A0A914UUT2_9BILA</name>
<keyword evidence="1" id="KW-1185">Reference proteome</keyword>
<dbReference type="AlphaFoldDB" id="A0A914UUT2"/>
<sequence length="120" mass="13348">MECFHGHSNSWSSQPIVTDMQSDTMFRGNLGLTPVTLAAGLAYADIQRLAEVLDLAIVSKTTFDSQQQYIMSSVNDVYDQHMEQVHDILAEQDEENSQKGTTTAVLETAIFGSEVQRLIH</sequence>
<evidence type="ECO:0000313" key="1">
    <source>
        <dbReference type="Proteomes" id="UP000887566"/>
    </source>
</evidence>
<proteinExistence type="predicted"/>
<evidence type="ECO:0000313" key="2">
    <source>
        <dbReference type="WBParaSite" id="PSAMB.scaffold1272size33506.g12029.t1"/>
    </source>
</evidence>
<accession>A0A914UUT2</accession>
<reference evidence="2" key="1">
    <citation type="submission" date="2022-11" db="UniProtKB">
        <authorList>
            <consortium name="WormBaseParasite"/>
        </authorList>
    </citation>
    <scope>IDENTIFICATION</scope>
</reference>